<keyword evidence="3" id="KW-1185">Reference proteome</keyword>
<accession>A0A401WC97</accession>
<evidence type="ECO:0000256" key="1">
    <source>
        <dbReference type="SAM" id="MobiDB-lite"/>
    </source>
</evidence>
<sequence length="270" mass="28885">MSTAPPVAPTPLTRRPSMLSRLAEAHATGALQCGPGTLYLVSGRVVHAESPASPGLEVLLTTGRRVPRAVWDEALERAGVPDHVPCRLVKEGLLSPGQAEVWWLTALFDAAFFALAPRSGPTRFQHGFVREGGGRQRSVAADRVLRETRRRRRLLDGRWPGPEIDTAPVLRRPAAGPGVPVRLAAVLALADGTRTPAAIARELGRPAFHVLLEVRRLAVAGLLVLRSCDPPSDDRPSGHPGGGRPPVPGPPDPPDVALLRRVRDALEARL</sequence>
<gene>
    <name evidence="2" type="ORF">GKJPGBOP_06676</name>
</gene>
<proteinExistence type="predicted"/>
<organism evidence="2 3">
    <name type="scientific">Streptomyces paromomycinus</name>
    <name type="common">Streptomyces rimosus subsp. paromomycinus</name>
    <dbReference type="NCBI Taxonomy" id="92743"/>
    <lineage>
        <taxon>Bacteria</taxon>
        <taxon>Bacillati</taxon>
        <taxon>Actinomycetota</taxon>
        <taxon>Actinomycetes</taxon>
        <taxon>Kitasatosporales</taxon>
        <taxon>Streptomycetaceae</taxon>
        <taxon>Streptomyces</taxon>
    </lineage>
</organism>
<dbReference type="Proteomes" id="UP000286746">
    <property type="component" value="Unassembled WGS sequence"/>
</dbReference>
<evidence type="ECO:0000313" key="3">
    <source>
        <dbReference type="Proteomes" id="UP000286746"/>
    </source>
</evidence>
<dbReference type="RefSeq" id="WP_246177705.1">
    <property type="nucleotide sequence ID" value="NZ_BHZD01000001.1"/>
</dbReference>
<dbReference type="EMBL" id="BHZD01000001">
    <property type="protein sequence ID" value="GCD46921.1"/>
    <property type="molecule type" value="Genomic_DNA"/>
</dbReference>
<feature type="compositionally biased region" description="Pro residues" evidence="1">
    <location>
        <begin position="243"/>
        <end position="254"/>
    </location>
</feature>
<dbReference type="AlphaFoldDB" id="A0A401WC97"/>
<evidence type="ECO:0000313" key="2">
    <source>
        <dbReference type="EMBL" id="GCD46921.1"/>
    </source>
</evidence>
<comment type="caution">
    <text evidence="2">The sequence shown here is derived from an EMBL/GenBank/DDBJ whole genome shotgun (WGS) entry which is preliminary data.</text>
</comment>
<name>A0A401WC97_STREY</name>
<feature type="region of interest" description="Disordered" evidence="1">
    <location>
        <begin position="229"/>
        <end position="256"/>
    </location>
</feature>
<protein>
    <submittedName>
        <fullName evidence="2">Uncharacterized protein</fullName>
    </submittedName>
</protein>
<reference evidence="2 3" key="1">
    <citation type="submission" date="2018-11" db="EMBL/GenBank/DDBJ databases">
        <title>Whole genome sequence of Streptomyces paromomycinus NBRC 15454(T).</title>
        <authorList>
            <person name="Komaki H."/>
            <person name="Tamura T."/>
        </authorList>
    </citation>
    <scope>NUCLEOTIDE SEQUENCE [LARGE SCALE GENOMIC DNA]</scope>
    <source>
        <strain evidence="2 3">NBRC 15454</strain>
    </source>
</reference>